<protein>
    <recommendedName>
        <fullName evidence="1">DUF4268 domain-containing protein</fullName>
    </recommendedName>
</protein>
<dbReference type="InterPro" id="IPR011856">
    <property type="entry name" value="tRNA_endonuc-like_dom_sf"/>
</dbReference>
<dbReference type="RefSeq" id="WP_062041952.1">
    <property type="nucleotide sequence ID" value="NZ_DF968182.1"/>
</dbReference>
<dbReference type="Pfam" id="PF14088">
    <property type="entry name" value="DUF4268"/>
    <property type="match status" value="1"/>
</dbReference>
<dbReference type="InterPro" id="IPR025364">
    <property type="entry name" value="DUF4268"/>
</dbReference>
<dbReference type="OrthoDB" id="570199at2"/>
<evidence type="ECO:0000313" key="3">
    <source>
        <dbReference type="Proteomes" id="UP000053091"/>
    </source>
</evidence>
<accession>A0A0S7BZH4</accession>
<sequence>MTKIEKILRIPIKDAFKYEDKNLTPWLCENIDALGEAIGIELSNAEREQSTGNFSLDIKAQTASGDIVVIENQFGASNHDHLGKLITYLTSFEAKIAIWIVETPKQEHINAIAWLNEGDNGCDFFLIKLQAIKIGESNPAPLLTVISGPSEESKQIGKIKKEHSKQDDLRKAFWDQLLALSIKQNLKLFSLITASGRDAWIGATAGVKGLTYVYWVNQFSTRIELRIDRGKGQDVENLNILNKLKINQLVIEESFGSELNWADLEGYRVCSIRKDFNDGGYKSPVEQWGEIIDNIVSAMVRLINATQNFVSNLKI</sequence>
<evidence type="ECO:0000313" key="2">
    <source>
        <dbReference type="EMBL" id="GAP43959.1"/>
    </source>
</evidence>
<dbReference type="Gene3D" id="3.40.1350.10">
    <property type="match status" value="1"/>
</dbReference>
<dbReference type="AlphaFoldDB" id="A0A0S7BZH4"/>
<gene>
    <name evidence="2" type="ORF">TBC1_112118</name>
</gene>
<dbReference type="GO" id="GO:0003676">
    <property type="term" value="F:nucleic acid binding"/>
    <property type="evidence" value="ECO:0007669"/>
    <property type="project" value="InterPro"/>
</dbReference>
<name>A0A0S7BZH4_9BACT</name>
<keyword evidence="3" id="KW-1185">Reference proteome</keyword>
<dbReference type="STRING" id="1678841.TBC1_112118"/>
<dbReference type="Proteomes" id="UP000053091">
    <property type="component" value="Unassembled WGS sequence"/>
</dbReference>
<dbReference type="PATRIC" id="fig|1678841.3.peg.2366"/>
<evidence type="ECO:0000259" key="1">
    <source>
        <dbReference type="Pfam" id="PF14088"/>
    </source>
</evidence>
<reference evidence="2" key="1">
    <citation type="journal article" date="2015" name="Genome Announc.">
        <title>Draft Genome Sequence of Bacteroidales Strain TBC1, a Novel Isolate from a Methanogenic Wastewater Treatment System.</title>
        <authorList>
            <person name="Tourlousse D.M."/>
            <person name="Matsuura N."/>
            <person name="Sun L."/>
            <person name="Toyonaga M."/>
            <person name="Kuroda K."/>
            <person name="Ohashi A."/>
            <person name="Cruz R."/>
            <person name="Yamaguchi T."/>
            <person name="Sekiguchi Y."/>
        </authorList>
    </citation>
    <scope>NUCLEOTIDE SEQUENCE [LARGE SCALE GENOMIC DNA]</scope>
    <source>
        <strain evidence="2">TBC1</strain>
    </source>
</reference>
<proteinExistence type="predicted"/>
<feature type="domain" description="DUF4268" evidence="1">
    <location>
        <begin position="169"/>
        <end position="308"/>
    </location>
</feature>
<dbReference type="EMBL" id="DF968182">
    <property type="protein sequence ID" value="GAP43959.1"/>
    <property type="molecule type" value="Genomic_DNA"/>
</dbReference>
<organism evidence="2">
    <name type="scientific">Lentimicrobium saccharophilum</name>
    <dbReference type="NCBI Taxonomy" id="1678841"/>
    <lineage>
        <taxon>Bacteria</taxon>
        <taxon>Pseudomonadati</taxon>
        <taxon>Bacteroidota</taxon>
        <taxon>Bacteroidia</taxon>
        <taxon>Bacteroidales</taxon>
        <taxon>Lentimicrobiaceae</taxon>
        <taxon>Lentimicrobium</taxon>
    </lineage>
</organism>